<dbReference type="RefSeq" id="WP_284136356.1">
    <property type="nucleotide sequence ID" value="NZ_JASJUT010000001.1"/>
</dbReference>
<evidence type="ECO:0000313" key="1">
    <source>
        <dbReference type="EMBL" id="MDK2594129.1"/>
    </source>
</evidence>
<reference evidence="1 2" key="1">
    <citation type="submission" date="2023-05" db="EMBL/GenBank/DDBJ databases">
        <title>Pseudoalteromonas ardens sp. nov., Pseudoalteromonas obscura sp. nov., and Pseudoalteromonas umbrosa sp. nov., isolated from the coral Montipora capitata.</title>
        <authorList>
            <person name="Thomas E.M."/>
            <person name="Smith E.M."/>
            <person name="Papke E."/>
            <person name="Shlafstein M.D."/>
            <person name="Oline D.K."/>
            <person name="Videau P."/>
            <person name="Saw J.H."/>
            <person name="Strangman W.K."/>
            <person name="Ushijima B."/>
        </authorList>
    </citation>
    <scope>NUCLEOTIDE SEQUENCE [LARGE SCALE GENOMIC DNA]</scope>
    <source>
        <strain evidence="1 2">P94</strain>
    </source>
</reference>
<comment type="caution">
    <text evidence="1">The sequence shown here is derived from an EMBL/GenBank/DDBJ whole genome shotgun (WGS) entry which is preliminary data.</text>
</comment>
<evidence type="ECO:0000313" key="2">
    <source>
        <dbReference type="Proteomes" id="UP001231915"/>
    </source>
</evidence>
<accession>A0ABT7EGH5</accession>
<keyword evidence="2" id="KW-1185">Reference proteome</keyword>
<proteinExistence type="predicted"/>
<dbReference type="Proteomes" id="UP001231915">
    <property type="component" value="Unassembled WGS sequence"/>
</dbReference>
<protein>
    <submittedName>
        <fullName evidence="1">Uncharacterized protein</fullName>
    </submittedName>
</protein>
<dbReference type="EMBL" id="JASJUT010000001">
    <property type="protein sequence ID" value="MDK2594129.1"/>
    <property type="molecule type" value="Genomic_DNA"/>
</dbReference>
<gene>
    <name evidence="1" type="ORF">QNM18_03465</name>
</gene>
<organism evidence="1 2">
    <name type="scientific">Pseudoalteromonas obscura</name>
    <dbReference type="NCBI Taxonomy" id="3048491"/>
    <lineage>
        <taxon>Bacteria</taxon>
        <taxon>Pseudomonadati</taxon>
        <taxon>Pseudomonadota</taxon>
        <taxon>Gammaproteobacteria</taxon>
        <taxon>Alteromonadales</taxon>
        <taxon>Pseudoalteromonadaceae</taxon>
        <taxon>Pseudoalteromonas</taxon>
    </lineage>
</organism>
<sequence>MTFKTLASAGALSLFTFESAAALSLDEYIERATSYEERYQCWEARYMRPRKIEEIRLRNEFARDQGLITEQSSQWGIRNGFYPIVDFFSRDRIHLICYISHSKPI</sequence>
<name>A0ABT7EGH5_9GAMM</name>